<name>A0AAD3TJ91_NEPGR</name>
<gene>
    <name evidence="1" type="ORF">Nepgr_032763</name>
</gene>
<evidence type="ECO:0000313" key="2">
    <source>
        <dbReference type="Proteomes" id="UP001279734"/>
    </source>
</evidence>
<sequence length="115" mass="11889">MSLLSSSTIPIVSGSVFPALPVPRPTPIDSYLRLASDPLCPHLLDCCGDPSAPSIHSLGFSGSIQDSAQVICPLPVSDAINSEVYLSEPAVLASFSGVHQLGICPVVTESDLSNN</sequence>
<proteinExistence type="predicted"/>
<comment type="caution">
    <text evidence="1">The sequence shown here is derived from an EMBL/GenBank/DDBJ whole genome shotgun (WGS) entry which is preliminary data.</text>
</comment>
<protein>
    <submittedName>
        <fullName evidence="1">Uncharacterized protein</fullName>
    </submittedName>
</protein>
<evidence type="ECO:0000313" key="1">
    <source>
        <dbReference type="EMBL" id="GMH30920.1"/>
    </source>
</evidence>
<accession>A0AAD3TJ91</accession>
<organism evidence="1 2">
    <name type="scientific">Nepenthes gracilis</name>
    <name type="common">Slender pitcher plant</name>
    <dbReference type="NCBI Taxonomy" id="150966"/>
    <lineage>
        <taxon>Eukaryota</taxon>
        <taxon>Viridiplantae</taxon>
        <taxon>Streptophyta</taxon>
        <taxon>Embryophyta</taxon>
        <taxon>Tracheophyta</taxon>
        <taxon>Spermatophyta</taxon>
        <taxon>Magnoliopsida</taxon>
        <taxon>eudicotyledons</taxon>
        <taxon>Gunneridae</taxon>
        <taxon>Pentapetalae</taxon>
        <taxon>Caryophyllales</taxon>
        <taxon>Nepenthaceae</taxon>
        <taxon>Nepenthes</taxon>
    </lineage>
</organism>
<keyword evidence="2" id="KW-1185">Reference proteome</keyword>
<reference evidence="1" key="1">
    <citation type="submission" date="2023-05" db="EMBL/GenBank/DDBJ databases">
        <title>Nepenthes gracilis genome sequencing.</title>
        <authorList>
            <person name="Fukushima K."/>
        </authorList>
    </citation>
    <scope>NUCLEOTIDE SEQUENCE</scope>
    <source>
        <strain evidence="1">SING2019-196</strain>
    </source>
</reference>
<dbReference type="EMBL" id="BSYO01000039">
    <property type="protein sequence ID" value="GMH30920.1"/>
    <property type="molecule type" value="Genomic_DNA"/>
</dbReference>
<dbReference type="Proteomes" id="UP001279734">
    <property type="component" value="Unassembled WGS sequence"/>
</dbReference>
<dbReference type="AlphaFoldDB" id="A0AAD3TJ91"/>